<dbReference type="PANTHER" id="PTHR41386:SF1">
    <property type="entry name" value="MEMBRANE PROTEIN"/>
    <property type="match status" value="1"/>
</dbReference>
<dbReference type="Pfam" id="PF06210">
    <property type="entry name" value="DUF1003"/>
    <property type="match status" value="1"/>
</dbReference>
<comment type="caution">
    <text evidence="3">The sequence shown here is derived from an EMBL/GenBank/DDBJ whole genome shotgun (WGS) entry which is preliminary data.</text>
</comment>
<sequence>MNRDSQEQVKCLVDGKTYLRDEGVILKELAQPISNAIKQDYPKAKVSSFICANHLLKYRMNRVDSLINSDLRQSHKINRKLTKALKDDNYEITDVNVSLSQSTTFGQKVSDAVAKFGGSWTFIFIFIAILLTWMLINGLAIFGIHFDPYPYILLNLFLSCFSAIQAPIIMMSQNRSAQRDRLDAENDFHVNLKSEHELRILHAKLDHLTQNQMPHDLEIEKLQLQILGEVRSELTNLRNENIKLKVQLKQQKQN</sequence>
<evidence type="ECO:0000313" key="3">
    <source>
        <dbReference type="EMBL" id="TPR46037.1"/>
    </source>
</evidence>
<feature type="transmembrane region" description="Helical" evidence="2">
    <location>
        <begin position="122"/>
        <end position="146"/>
    </location>
</feature>
<evidence type="ECO:0000256" key="2">
    <source>
        <dbReference type="SAM" id="Phobius"/>
    </source>
</evidence>
<keyword evidence="2" id="KW-1133">Transmembrane helix</keyword>
<dbReference type="InterPro" id="IPR010406">
    <property type="entry name" value="DUF1003"/>
</dbReference>
<dbReference type="PANTHER" id="PTHR41386">
    <property type="entry name" value="INTEGRAL MEMBRANE PROTEIN-RELATED"/>
    <property type="match status" value="1"/>
</dbReference>
<name>A0A2S2JKC8_9LACO</name>
<dbReference type="AlphaFoldDB" id="A0A2S2JKC8"/>
<keyword evidence="2" id="KW-0472">Membrane</keyword>
<dbReference type="OrthoDB" id="9795736at2"/>
<dbReference type="Proteomes" id="UP000784700">
    <property type="component" value="Unassembled WGS sequence"/>
</dbReference>
<evidence type="ECO:0000256" key="1">
    <source>
        <dbReference type="SAM" id="Coils"/>
    </source>
</evidence>
<organism evidence="3 4">
    <name type="scientific">Apilactobacillus micheneri</name>
    <dbReference type="NCBI Taxonomy" id="1899430"/>
    <lineage>
        <taxon>Bacteria</taxon>
        <taxon>Bacillati</taxon>
        <taxon>Bacillota</taxon>
        <taxon>Bacilli</taxon>
        <taxon>Lactobacillales</taxon>
        <taxon>Lactobacillaceae</taxon>
        <taxon>Apilactobacillus</taxon>
    </lineage>
</organism>
<dbReference type="GeneID" id="58107614"/>
<protein>
    <submittedName>
        <fullName evidence="3">DUF1003 domain-containing protein</fullName>
    </submittedName>
</protein>
<keyword evidence="1" id="KW-0175">Coiled coil</keyword>
<proteinExistence type="predicted"/>
<keyword evidence="2" id="KW-0812">Transmembrane</keyword>
<gene>
    <name evidence="3" type="ORF">DY130_00560</name>
</gene>
<accession>A0A2S2JKC8</accession>
<dbReference type="RefSeq" id="WP_108982594.1">
    <property type="nucleotide sequence ID" value="NZ_BAABXB010000154.1"/>
</dbReference>
<evidence type="ECO:0000313" key="4">
    <source>
        <dbReference type="Proteomes" id="UP000784700"/>
    </source>
</evidence>
<reference evidence="3" key="1">
    <citation type="submission" date="2018-08" db="EMBL/GenBank/DDBJ databases">
        <title>Comparative genomics of wild bee and flower associated Lactobacillus reveals potential adaptation to the bee host.</title>
        <authorList>
            <person name="Vuong H.Q."/>
            <person name="Mcfrederick Q.S."/>
        </authorList>
    </citation>
    <scope>NUCLEOTIDE SEQUENCE</scope>
    <source>
        <strain evidence="3">HV_63</strain>
    </source>
</reference>
<feature type="coiled-coil region" evidence="1">
    <location>
        <begin position="227"/>
        <end position="254"/>
    </location>
</feature>
<dbReference type="EMBL" id="QUBG01000001">
    <property type="protein sequence ID" value="TPR46037.1"/>
    <property type="molecule type" value="Genomic_DNA"/>
</dbReference>
<feature type="transmembrane region" description="Helical" evidence="2">
    <location>
        <begin position="152"/>
        <end position="171"/>
    </location>
</feature>